<accession>A0AAW1SQG7</accession>
<dbReference type="AlphaFoldDB" id="A0AAW1SQG7"/>
<comment type="caution">
    <text evidence="1">The sequence shown here is derived from an EMBL/GenBank/DDBJ whole genome shotgun (WGS) entry which is preliminary data.</text>
</comment>
<evidence type="ECO:0000313" key="1">
    <source>
        <dbReference type="EMBL" id="KAK9854760.1"/>
    </source>
</evidence>
<name>A0AAW1SQG7_9CHLO</name>
<dbReference type="EMBL" id="JALJOV010001093">
    <property type="protein sequence ID" value="KAK9854760.1"/>
    <property type="molecule type" value="Genomic_DNA"/>
</dbReference>
<gene>
    <name evidence="1" type="ORF">WJX84_007846</name>
</gene>
<organism evidence="1 2">
    <name type="scientific">Apatococcus fuscideae</name>
    <dbReference type="NCBI Taxonomy" id="2026836"/>
    <lineage>
        <taxon>Eukaryota</taxon>
        <taxon>Viridiplantae</taxon>
        <taxon>Chlorophyta</taxon>
        <taxon>core chlorophytes</taxon>
        <taxon>Trebouxiophyceae</taxon>
        <taxon>Chlorellales</taxon>
        <taxon>Chlorellaceae</taxon>
        <taxon>Apatococcus</taxon>
    </lineage>
</organism>
<proteinExistence type="predicted"/>
<protein>
    <submittedName>
        <fullName evidence="1">Uncharacterized protein</fullName>
    </submittedName>
</protein>
<dbReference type="Proteomes" id="UP001485043">
    <property type="component" value="Unassembled WGS sequence"/>
</dbReference>
<reference evidence="1 2" key="1">
    <citation type="journal article" date="2024" name="Nat. Commun.">
        <title>Phylogenomics reveals the evolutionary origins of lichenization in chlorophyte algae.</title>
        <authorList>
            <person name="Puginier C."/>
            <person name="Libourel C."/>
            <person name="Otte J."/>
            <person name="Skaloud P."/>
            <person name="Haon M."/>
            <person name="Grisel S."/>
            <person name="Petersen M."/>
            <person name="Berrin J.G."/>
            <person name="Delaux P.M."/>
            <person name="Dal Grande F."/>
            <person name="Keller J."/>
        </authorList>
    </citation>
    <scope>NUCLEOTIDE SEQUENCE [LARGE SCALE GENOMIC DNA]</scope>
    <source>
        <strain evidence="1 2">SAG 2523</strain>
    </source>
</reference>
<sequence length="480" mass="53084">MVKGETVLEILLGCPGMISQLSAYSLGSLRRTSKKFRPLCTKAAQVAYKSDMEAFILPQLPPHVDILVKIADERWSVLFSTLRQELIPPQVQAGPNNAQHAYLHQPAGASASTEQAAGSTLGCHNLTALFDRMVLGPCERDAFRHAVTTWQALLDLPRDVNTCAFLNDNDSVFKIIRSIVTNQSRGHRHEALALLRRLLADDVVGVSRWSGTMKEIYNLACEEYEAVRTKEWNLPWSKAHLMQIGTYELHTSLLLSVVHATTVAPCAANEDPPYAFETVMQFLVAAGNCFIPPIGNALRAVVLVDNGTPQAVLARIDNWINVDTCILHIREDKNSDASGDLHYDLHLFPHFVAALNIRRDFFPGAVTASVAECVYLFPSRPDGTGVVSEQRYHRLREAHFETLTNYILRRMWATASHYLPTPAKEGLRYMMHMSLGNLTGGVYNYSDPEMREMEGSQGGVAAAVAGLPIPHASLAALTDR</sequence>
<keyword evidence="2" id="KW-1185">Reference proteome</keyword>
<evidence type="ECO:0000313" key="2">
    <source>
        <dbReference type="Proteomes" id="UP001485043"/>
    </source>
</evidence>